<dbReference type="InterPro" id="IPR036412">
    <property type="entry name" value="HAD-like_sf"/>
</dbReference>
<evidence type="ECO:0000256" key="1">
    <source>
        <dbReference type="ARBA" id="ARBA00022723"/>
    </source>
</evidence>
<keyword evidence="1" id="KW-0479">Metal-binding</keyword>
<dbReference type="KEGG" id="zal:AZF00_06505"/>
<dbReference type="SFLD" id="SFLDG01129">
    <property type="entry name" value="C1.5:_HAD__Beta-PGM__Phosphata"/>
    <property type="match status" value="1"/>
</dbReference>
<dbReference type="PANTHER" id="PTHR43434">
    <property type="entry name" value="PHOSPHOGLYCOLATE PHOSPHATASE"/>
    <property type="match status" value="1"/>
</dbReference>
<dbReference type="PANTHER" id="PTHR43434:SF23">
    <property type="entry name" value="PHOSPHOGLYCOLATE PHOSPHATASE"/>
    <property type="match status" value="1"/>
</dbReference>
<gene>
    <name evidence="5" type="ORF">AZF00_06505</name>
</gene>
<dbReference type="GO" id="GO:0046872">
    <property type="term" value="F:metal ion binding"/>
    <property type="evidence" value="ECO:0007669"/>
    <property type="project" value="UniProtKB-KW"/>
</dbReference>
<dbReference type="GO" id="GO:0008967">
    <property type="term" value="F:phosphoglycolate phosphatase activity"/>
    <property type="evidence" value="ECO:0007669"/>
    <property type="project" value="TreeGrafter"/>
</dbReference>
<dbReference type="NCBIfam" id="TIGR01549">
    <property type="entry name" value="HAD-SF-IA-v1"/>
    <property type="match status" value="1"/>
</dbReference>
<dbReference type="AlphaFoldDB" id="A0A127M3Y9"/>
<dbReference type="SFLD" id="SFLDG01135">
    <property type="entry name" value="C1.5.6:_HAD__Beta-PGM__Phospha"/>
    <property type="match status" value="1"/>
</dbReference>
<protein>
    <submittedName>
        <fullName evidence="5">Phosphoglycolate phosphatase</fullName>
    </submittedName>
</protein>
<proteinExistence type="predicted"/>
<evidence type="ECO:0000256" key="4">
    <source>
        <dbReference type="ARBA" id="ARBA00023277"/>
    </source>
</evidence>
<dbReference type="InterPro" id="IPR006439">
    <property type="entry name" value="HAD-SF_hydro_IA"/>
</dbReference>
<dbReference type="InterPro" id="IPR041492">
    <property type="entry name" value="HAD_2"/>
</dbReference>
<keyword evidence="2" id="KW-0378">Hydrolase</keyword>
<dbReference type="STRING" id="1470434.AZF00_06505"/>
<dbReference type="SUPFAM" id="SSF56784">
    <property type="entry name" value="HAD-like"/>
    <property type="match status" value="1"/>
</dbReference>
<evidence type="ECO:0000313" key="5">
    <source>
        <dbReference type="EMBL" id="AMO67975.1"/>
    </source>
</evidence>
<evidence type="ECO:0000256" key="3">
    <source>
        <dbReference type="ARBA" id="ARBA00022842"/>
    </source>
</evidence>
<sequence length="221" mass="24196">MLKAVLFDLDGTLLDTAVDFTAVLNAMLSERELAPQRYDEVRKRVSDGARAVVSLGFQQQEGEAGFQALLDEFLDRYLAQLAVSTTLFPGMSEVLTHIESLGMKWGIVTNKPARFTEPLLAAMGLGQRCATAICPDHVTNRKPHPEPIYLACKEIDCLPAHTIYVGDHRRDIDAGRNASMRTVACAYGYVSAGDSAESWAADYLVAQALDLIPLINQLHTS</sequence>
<keyword evidence="3" id="KW-0460">Magnesium</keyword>
<dbReference type="InterPro" id="IPR050155">
    <property type="entry name" value="HAD-like_hydrolase_sf"/>
</dbReference>
<accession>A0A127M3Y9</accession>
<dbReference type="Proteomes" id="UP000074119">
    <property type="component" value="Chromosome"/>
</dbReference>
<reference evidence="5 6" key="1">
    <citation type="submission" date="2015-12" db="EMBL/GenBank/DDBJ databases">
        <authorList>
            <person name="Shamseldin A."/>
            <person name="Moawad H."/>
            <person name="Abd El-Rahim W.M."/>
            <person name="Sadowsky M.J."/>
        </authorList>
    </citation>
    <scope>NUCLEOTIDE SEQUENCE [LARGE SCALE GENOMIC DNA]</scope>
    <source>
        <strain evidence="5 6">SM2</strain>
    </source>
</reference>
<dbReference type="Pfam" id="PF13419">
    <property type="entry name" value="HAD_2"/>
    <property type="match status" value="1"/>
</dbReference>
<dbReference type="GO" id="GO:0006281">
    <property type="term" value="P:DNA repair"/>
    <property type="evidence" value="ECO:0007669"/>
    <property type="project" value="TreeGrafter"/>
</dbReference>
<dbReference type="InterPro" id="IPR023214">
    <property type="entry name" value="HAD_sf"/>
</dbReference>
<evidence type="ECO:0000256" key="2">
    <source>
        <dbReference type="ARBA" id="ARBA00022801"/>
    </source>
</evidence>
<dbReference type="SFLD" id="SFLDS00003">
    <property type="entry name" value="Haloacid_Dehalogenase"/>
    <property type="match status" value="1"/>
</dbReference>
<dbReference type="Gene3D" id="3.40.50.1000">
    <property type="entry name" value="HAD superfamily/HAD-like"/>
    <property type="match status" value="1"/>
</dbReference>
<keyword evidence="4" id="KW-0119">Carbohydrate metabolism</keyword>
<dbReference type="InterPro" id="IPR023198">
    <property type="entry name" value="PGP-like_dom2"/>
</dbReference>
<dbReference type="Gene3D" id="1.10.150.240">
    <property type="entry name" value="Putative phosphatase, domain 2"/>
    <property type="match status" value="1"/>
</dbReference>
<organism evidence="5 6">
    <name type="scientific">Zhongshania aliphaticivorans</name>
    <dbReference type="NCBI Taxonomy" id="1470434"/>
    <lineage>
        <taxon>Bacteria</taxon>
        <taxon>Pseudomonadati</taxon>
        <taxon>Pseudomonadota</taxon>
        <taxon>Gammaproteobacteria</taxon>
        <taxon>Cellvibrionales</taxon>
        <taxon>Spongiibacteraceae</taxon>
        <taxon>Zhongshania</taxon>
    </lineage>
</organism>
<evidence type="ECO:0000313" key="6">
    <source>
        <dbReference type="Proteomes" id="UP000074119"/>
    </source>
</evidence>
<dbReference type="EMBL" id="CP014544">
    <property type="protein sequence ID" value="AMO67975.1"/>
    <property type="molecule type" value="Genomic_DNA"/>
</dbReference>
<name>A0A127M3Y9_9GAMM</name>
<dbReference type="FunFam" id="3.40.50.1000:FF:000022">
    <property type="entry name" value="Phosphoglycolate phosphatase"/>
    <property type="match status" value="1"/>
</dbReference>
<dbReference type="RefSeq" id="WP_008247137.1">
    <property type="nucleotide sequence ID" value="NZ_CP014544.1"/>
</dbReference>
<dbReference type="GO" id="GO:0005829">
    <property type="term" value="C:cytosol"/>
    <property type="evidence" value="ECO:0007669"/>
    <property type="project" value="TreeGrafter"/>
</dbReference>